<organism evidence="4 5">
    <name type="scientific">Papilio xuthus</name>
    <name type="common">Asian swallowtail butterfly</name>
    <dbReference type="NCBI Taxonomy" id="66420"/>
    <lineage>
        <taxon>Eukaryota</taxon>
        <taxon>Metazoa</taxon>
        <taxon>Ecdysozoa</taxon>
        <taxon>Arthropoda</taxon>
        <taxon>Hexapoda</taxon>
        <taxon>Insecta</taxon>
        <taxon>Pterygota</taxon>
        <taxon>Neoptera</taxon>
        <taxon>Endopterygota</taxon>
        <taxon>Lepidoptera</taxon>
        <taxon>Glossata</taxon>
        <taxon>Ditrysia</taxon>
        <taxon>Papilionoidea</taxon>
        <taxon>Papilionidae</taxon>
        <taxon>Papilioninae</taxon>
        <taxon>Papilio</taxon>
    </lineage>
</organism>
<sequence length="139" mass="15547">MVVFLHLNSISMEDKTPIFAALKKNNMHLRVYGKKIVKMATTGTRYEVVNCLFNSHQNIIFGHPESADKMFKILKKAPQLVVLAGIIEDRLMSKNELVEFSKLPNLDMARSQLCGVLQSAASCLVGQLNQSQQTLVSQL</sequence>
<keyword evidence="5" id="KW-1185">Reference proteome</keyword>
<protein>
    <recommendedName>
        <fullName evidence="2">Large ribosomal subunit protein uL10m</fullName>
    </recommendedName>
    <alternativeName>
        <fullName evidence="3">39S ribosomal protein L10, mitochondrial</fullName>
    </alternativeName>
</protein>
<dbReference type="InterPro" id="IPR043141">
    <property type="entry name" value="Ribosomal_uL10-like_sf"/>
</dbReference>
<keyword evidence="4" id="KW-0689">Ribosomal protein</keyword>
<dbReference type="EMBL" id="KQ459583">
    <property type="protein sequence ID" value="KPI98691.1"/>
    <property type="molecule type" value="Genomic_DNA"/>
</dbReference>
<evidence type="ECO:0000256" key="1">
    <source>
        <dbReference type="ARBA" id="ARBA00008889"/>
    </source>
</evidence>
<dbReference type="Proteomes" id="UP000053268">
    <property type="component" value="Unassembled WGS sequence"/>
</dbReference>
<evidence type="ECO:0000256" key="3">
    <source>
        <dbReference type="ARBA" id="ARBA00035716"/>
    </source>
</evidence>
<comment type="similarity">
    <text evidence="1">Belongs to the universal ribosomal protein uL10 family.</text>
</comment>
<name>A0A194PZE4_PAPXU</name>
<accession>A0A194PZE4</accession>
<evidence type="ECO:0000313" key="5">
    <source>
        <dbReference type="Proteomes" id="UP000053268"/>
    </source>
</evidence>
<dbReference type="AlphaFoldDB" id="A0A194PZE4"/>
<evidence type="ECO:0000313" key="4">
    <source>
        <dbReference type="EMBL" id="KPI98691.1"/>
    </source>
</evidence>
<dbReference type="GO" id="GO:0005840">
    <property type="term" value="C:ribosome"/>
    <property type="evidence" value="ECO:0007669"/>
    <property type="project" value="UniProtKB-KW"/>
</dbReference>
<dbReference type="InterPro" id="IPR047865">
    <property type="entry name" value="Ribosomal_uL10_bac_type"/>
</dbReference>
<reference evidence="4 5" key="1">
    <citation type="journal article" date="2015" name="Nat. Commun.">
        <title>Outbred genome sequencing and CRISPR/Cas9 gene editing in butterflies.</title>
        <authorList>
            <person name="Li X."/>
            <person name="Fan D."/>
            <person name="Zhang W."/>
            <person name="Liu G."/>
            <person name="Zhang L."/>
            <person name="Zhao L."/>
            <person name="Fang X."/>
            <person name="Chen L."/>
            <person name="Dong Y."/>
            <person name="Chen Y."/>
            <person name="Ding Y."/>
            <person name="Zhao R."/>
            <person name="Feng M."/>
            <person name="Zhu Y."/>
            <person name="Feng Y."/>
            <person name="Jiang X."/>
            <person name="Zhu D."/>
            <person name="Xiang H."/>
            <person name="Feng X."/>
            <person name="Li S."/>
            <person name="Wang J."/>
            <person name="Zhang G."/>
            <person name="Kronforst M.R."/>
            <person name="Wang W."/>
        </authorList>
    </citation>
    <scope>NUCLEOTIDE SEQUENCE [LARGE SCALE GENOMIC DNA]</scope>
    <source>
        <strain evidence="4">Ya'a_city_454_Px</strain>
        <tissue evidence="4">Whole body</tissue>
    </source>
</reference>
<dbReference type="STRING" id="66420.A0A194PZE4"/>
<keyword evidence="4" id="KW-0687">Ribonucleoprotein</keyword>
<dbReference type="Gene3D" id="3.30.70.1730">
    <property type="match status" value="1"/>
</dbReference>
<dbReference type="PANTHER" id="PTHR11560">
    <property type="entry name" value="39S RIBOSOMAL PROTEIN L10, MITOCHONDRIAL"/>
    <property type="match status" value="1"/>
</dbReference>
<proteinExistence type="inferred from homology"/>
<evidence type="ECO:0000256" key="2">
    <source>
        <dbReference type="ARBA" id="ARBA00035707"/>
    </source>
</evidence>
<gene>
    <name evidence="4" type="ORF">RR46_04664</name>
</gene>
<dbReference type="SUPFAM" id="SSF160369">
    <property type="entry name" value="Ribosomal protein L10-like"/>
    <property type="match status" value="1"/>
</dbReference>